<sequence>MCRRSRKCWTNRARAESTCSCSEARRPISVSHANSASNTASTPMRRSNSCETTCPARWLPDLASQANAASRKKARRRFSRSDGDKMPFYTFKCVDCDASREVMTNLSSAGDLELVCMACGGSMTKAPVMKLTIIGPATAAHRAANDSKAEQALKPCGHNYQCRCGIRMTKANPFKQEIKAAQGFVDED</sequence>
<evidence type="ECO:0000259" key="1">
    <source>
        <dbReference type="SMART" id="SM00834"/>
    </source>
</evidence>
<dbReference type="SMART" id="SM00834">
    <property type="entry name" value="CxxC_CXXC_SSSS"/>
    <property type="match status" value="1"/>
</dbReference>
<organism evidence="2">
    <name type="scientific">Aminobacter carboxidus</name>
    <dbReference type="NCBI Taxonomy" id="376165"/>
    <lineage>
        <taxon>Bacteria</taxon>
        <taxon>Pseudomonadati</taxon>
        <taxon>Pseudomonadota</taxon>
        <taxon>Alphaproteobacteria</taxon>
        <taxon>Hyphomicrobiales</taxon>
        <taxon>Phyllobacteriaceae</taxon>
        <taxon>Aminobacter</taxon>
    </lineage>
</organism>
<dbReference type="InterPro" id="IPR013429">
    <property type="entry name" value="Regulatory_FmdB_Zinc_ribbon"/>
</dbReference>
<feature type="domain" description="Putative regulatory protein FmdB zinc ribbon" evidence="1">
    <location>
        <begin position="86"/>
        <end position="128"/>
    </location>
</feature>
<protein>
    <recommendedName>
        <fullName evidence="1">Putative regulatory protein FmdB zinc ribbon domain-containing protein</fullName>
    </recommendedName>
</protein>
<dbReference type="EMBL" id="AY838881">
    <property type="protein sequence ID" value="AAW22510.1"/>
    <property type="molecule type" value="Genomic_DNA"/>
</dbReference>
<evidence type="ECO:0000313" key="2">
    <source>
        <dbReference type="EMBL" id="AAW22510.1"/>
    </source>
</evidence>
<dbReference type="AlphaFoldDB" id="Q5MBS0"/>
<proteinExistence type="predicted"/>
<accession>Q5MBS0</accession>
<name>Q5MBS0_9HYPH</name>
<reference evidence="2" key="1">
    <citation type="journal article" date="2005" name="FEMS Microbiol. Lett.">
        <title>Analysis of genes involved in methyl halide degradation in Aminobacter lissarensis CC495.</title>
        <authorList>
            <person name="Warner K.L."/>
            <person name="Larkin M.J."/>
            <person name="Harper D.B."/>
            <person name="Murrell J.C."/>
            <person name="McDonald I.R."/>
        </authorList>
    </citation>
    <scope>NUCLEOTIDE SEQUENCE</scope>
    <source>
        <strain evidence="2">CC495</strain>
    </source>
</reference>